<reference evidence="3" key="1">
    <citation type="submission" date="2021-02" db="EMBL/GenBank/DDBJ databases">
        <title>Rhodobacter shimadae sp. nov., an aerobic anoxygenic phototrophic bacterium isolated from a hot spring.</title>
        <authorList>
            <person name="Muramatsu S."/>
            <person name="Haruta S."/>
            <person name="Hirose S."/>
            <person name="Hanada S."/>
        </authorList>
    </citation>
    <scope>NUCLEOTIDE SEQUENCE</scope>
    <source>
        <strain evidence="3">N10</strain>
    </source>
</reference>
<dbReference type="Gene3D" id="3.10.490.10">
    <property type="entry name" value="Gamma-glutamyl cyclotransferase-like"/>
    <property type="match status" value="1"/>
</dbReference>
<accession>A0A8G0ZWW9</accession>
<dbReference type="PANTHER" id="PTHR12192">
    <property type="entry name" value="CATION TRANSPORT PROTEIN CHAC-RELATED"/>
    <property type="match status" value="1"/>
</dbReference>
<dbReference type="RefSeq" id="WP_220662649.1">
    <property type="nucleotide sequence ID" value="NZ_CP069370.1"/>
</dbReference>
<keyword evidence="4" id="KW-1185">Reference proteome</keyword>
<dbReference type="PANTHER" id="PTHR12192:SF2">
    <property type="entry name" value="GLUTATHIONE-SPECIFIC GAMMA-GLUTAMYLCYCLOTRANSFERASE 2"/>
    <property type="match status" value="1"/>
</dbReference>
<dbReference type="GO" id="GO:0006751">
    <property type="term" value="P:glutathione catabolic process"/>
    <property type="evidence" value="ECO:0007669"/>
    <property type="project" value="InterPro"/>
</dbReference>
<dbReference type="GO" id="GO:0061928">
    <property type="term" value="F:glutathione specific gamma-glutamylcyclotransferase activity"/>
    <property type="evidence" value="ECO:0007669"/>
    <property type="project" value="UniProtKB-EC"/>
</dbReference>
<dbReference type="CDD" id="cd06661">
    <property type="entry name" value="GGCT_like"/>
    <property type="match status" value="1"/>
</dbReference>
<dbReference type="Proteomes" id="UP000826300">
    <property type="component" value="Chromosome"/>
</dbReference>
<dbReference type="InterPro" id="IPR006840">
    <property type="entry name" value="ChaC"/>
</dbReference>
<evidence type="ECO:0000313" key="4">
    <source>
        <dbReference type="Proteomes" id="UP000826300"/>
    </source>
</evidence>
<dbReference type="EC" id="4.3.2.7" evidence="1"/>
<dbReference type="KEGG" id="nsm:JO391_02585"/>
<dbReference type="GO" id="GO:0005737">
    <property type="term" value="C:cytoplasm"/>
    <property type="evidence" value="ECO:0007669"/>
    <property type="project" value="TreeGrafter"/>
</dbReference>
<dbReference type="SUPFAM" id="SSF110857">
    <property type="entry name" value="Gamma-glutamyl cyclotransferase-like"/>
    <property type="match status" value="1"/>
</dbReference>
<dbReference type="InterPro" id="IPR013024">
    <property type="entry name" value="GGCT-like"/>
</dbReference>
<organism evidence="3 4">
    <name type="scientific">Neotabrizicola shimadae</name>
    <dbReference type="NCBI Taxonomy" id="2807096"/>
    <lineage>
        <taxon>Bacteria</taxon>
        <taxon>Pseudomonadati</taxon>
        <taxon>Pseudomonadota</taxon>
        <taxon>Alphaproteobacteria</taxon>
        <taxon>Rhodobacterales</taxon>
        <taxon>Paracoccaceae</taxon>
        <taxon>Neotabrizicola</taxon>
    </lineage>
</organism>
<name>A0A8G0ZWW9_9RHOB</name>
<dbReference type="EMBL" id="CP069370">
    <property type="protein sequence ID" value="QYZ70432.1"/>
    <property type="molecule type" value="Genomic_DNA"/>
</dbReference>
<evidence type="ECO:0000256" key="1">
    <source>
        <dbReference type="ARBA" id="ARBA00012344"/>
    </source>
</evidence>
<dbReference type="InterPro" id="IPR036568">
    <property type="entry name" value="GGCT-like_sf"/>
</dbReference>
<evidence type="ECO:0000313" key="3">
    <source>
        <dbReference type="EMBL" id="QYZ70432.1"/>
    </source>
</evidence>
<protein>
    <recommendedName>
        <fullName evidence="1">glutathione-specific gamma-glutamylcyclotransferase</fullName>
        <ecNumber evidence="1">4.3.2.7</ecNumber>
    </recommendedName>
</protein>
<dbReference type="AlphaFoldDB" id="A0A8G0ZWW9"/>
<gene>
    <name evidence="3" type="ORF">JO391_02585</name>
</gene>
<dbReference type="Pfam" id="PF04752">
    <property type="entry name" value="ChaC"/>
    <property type="match status" value="1"/>
</dbReference>
<evidence type="ECO:0000256" key="2">
    <source>
        <dbReference type="ARBA" id="ARBA00023239"/>
    </source>
</evidence>
<sequence>MPRRLSLTPALVARVTRAVPDTGPPPGMVLMQDADYDDWVTRTLAGNPAPDRPARLFAYGSLIWKPEIPHTAETEGTARGWHRSFCFRMPRFRGTPDLPGLMMALDRGGACRGLLLTLPTEDLPGQLHRLFRREFTVKPINSAPRWITVATAEGAVPALAFVMNRASPLYVGRLPDEEVAAVLATACGHVGSSAEYLANTVRHLEARGIHDRHLWRLQRLVAAEIEAQAG</sequence>
<proteinExistence type="predicted"/>
<keyword evidence="2" id="KW-0456">Lyase</keyword>